<comment type="similarity">
    <text evidence="6">Belongs to the bacillales FliT family.</text>
</comment>
<evidence type="ECO:0000313" key="9">
    <source>
        <dbReference type="EMBL" id="EST10699.1"/>
    </source>
</evidence>
<dbReference type="Proteomes" id="UP000018296">
    <property type="component" value="Unassembled WGS sequence"/>
</dbReference>
<evidence type="ECO:0000256" key="5">
    <source>
        <dbReference type="ARBA" id="ARBA00093765"/>
    </source>
</evidence>
<dbReference type="PATRIC" id="fig|1395513.3.peg.3187"/>
<evidence type="ECO:0000256" key="4">
    <source>
        <dbReference type="ARBA" id="ARBA00023186"/>
    </source>
</evidence>
<dbReference type="AlphaFoldDB" id="V6J1S8"/>
<dbReference type="Pfam" id="PF05400">
    <property type="entry name" value="FliT"/>
    <property type="match status" value="1"/>
</dbReference>
<evidence type="ECO:0000256" key="2">
    <source>
        <dbReference type="ARBA" id="ARBA00022490"/>
    </source>
</evidence>
<evidence type="ECO:0000256" key="8">
    <source>
        <dbReference type="SAM" id="MobiDB-lite"/>
    </source>
</evidence>
<name>V6J1S8_9BACL</name>
<accession>V6J1S8</accession>
<sequence>MRKMGLREVYDQTVKLDHLIAAYDHTNRDLFIEKLQEMLDEREALLKELTDHFSDSDRELGHQIEGINQRIDQGLQAIKQEIANDMNAFRHRKRTVNRYRNPYSGPTKDGMFLDKRE</sequence>
<evidence type="ECO:0000256" key="3">
    <source>
        <dbReference type="ARBA" id="ARBA00022795"/>
    </source>
</evidence>
<evidence type="ECO:0000256" key="6">
    <source>
        <dbReference type="ARBA" id="ARBA00093785"/>
    </source>
</evidence>
<feature type="region of interest" description="Disordered" evidence="8">
    <location>
        <begin position="97"/>
        <end position="117"/>
    </location>
</feature>
<dbReference type="STRING" id="1395513.P343_15675"/>
<proteinExistence type="inferred from homology"/>
<reference evidence="9 10" key="1">
    <citation type="journal article" date="2013" name="Genome Announc.">
        <title>Genome Sequence of Sporolactobacillus laevolacticus DSM442, an Efficient Polymer-Grade D-Lactate Producer from Agricultural Waste Cottonseed as a Nitrogen Source.</title>
        <authorList>
            <person name="Wang H."/>
            <person name="Wang L."/>
            <person name="Ju J."/>
            <person name="Yu B."/>
            <person name="Ma Y."/>
        </authorList>
    </citation>
    <scope>NUCLEOTIDE SEQUENCE [LARGE SCALE GENOMIC DNA]</scope>
    <source>
        <strain evidence="9 10">DSM 442</strain>
    </source>
</reference>
<dbReference type="InterPro" id="IPR008622">
    <property type="entry name" value="FliT"/>
</dbReference>
<keyword evidence="3" id="KW-1005">Bacterial flagellum biogenesis</keyword>
<keyword evidence="10" id="KW-1185">Reference proteome</keyword>
<evidence type="ECO:0000256" key="1">
    <source>
        <dbReference type="ARBA" id="ARBA00004514"/>
    </source>
</evidence>
<comment type="subcellular location">
    <subcellularLocation>
        <location evidence="1">Cytoplasm</location>
        <location evidence="1">Cytosol</location>
    </subcellularLocation>
</comment>
<keyword evidence="2" id="KW-0963">Cytoplasm</keyword>
<keyword evidence="4" id="KW-0143">Chaperone</keyword>
<comment type="function">
    <text evidence="5">May act as an export chaperone for the filament capping protein FliD.</text>
</comment>
<dbReference type="eggNOG" id="ENOG50330XF">
    <property type="taxonomic scope" value="Bacteria"/>
</dbReference>
<comment type="caution">
    <text evidence="9">The sequence shown here is derived from an EMBL/GenBank/DDBJ whole genome shotgun (WGS) entry which is preliminary data.</text>
</comment>
<dbReference type="EMBL" id="AWTC01000019">
    <property type="protein sequence ID" value="EST10699.1"/>
    <property type="molecule type" value="Genomic_DNA"/>
</dbReference>
<organism evidence="9 10">
    <name type="scientific">Sporolactobacillus laevolacticus DSM 442</name>
    <dbReference type="NCBI Taxonomy" id="1395513"/>
    <lineage>
        <taxon>Bacteria</taxon>
        <taxon>Bacillati</taxon>
        <taxon>Bacillota</taxon>
        <taxon>Bacilli</taxon>
        <taxon>Bacillales</taxon>
        <taxon>Sporolactobacillaceae</taxon>
        <taxon>Sporolactobacillus</taxon>
    </lineage>
</organism>
<evidence type="ECO:0000256" key="7">
    <source>
        <dbReference type="ARBA" id="ARBA00093797"/>
    </source>
</evidence>
<protein>
    <recommendedName>
        <fullName evidence="7">Flagellar protein FliT</fullName>
    </recommendedName>
</protein>
<gene>
    <name evidence="9" type="ORF">P343_15675</name>
</gene>
<evidence type="ECO:0000313" key="10">
    <source>
        <dbReference type="Proteomes" id="UP000018296"/>
    </source>
</evidence>